<keyword evidence="4" id="KW-0788">Thiol protease</keyword>
<dbReference type="OMA" id="YLCEWTY"/>
<organism evidence="5 6">
    <name type="scientific">Saitoella complicata (strain BCRC 22490 / CBS 7301 / JCM 7358 / NBRC 10748 / NRRL Y-17804)</name>
    <dbReference type="NCBI Taxonomy" id="698492"/>
    <lineage>
        <taxon>Eukaryota</taxon>
        <taxon>Fungi</taxon>
        <taxon>Dikarya</taxon>
        <taxon>Ascomycota</taxon>
        <taxon>Taphrinomycotina</taxon>
        <taxon>Taphrinomycotina incertae sedis</taxon>
        <taxon>Saitoella</taxon>
    </lineage>
</organism>
<dbReference type="Proteomes" id="UP000033140">
    <property type="component" value="Unassembled WGS sequence"/>
</dbReference>
<evidence type="ECO:0000256" key="3">
    <source>
        <dbReference type="ARBA" id="ARBA00022801"/>
    </source>
</evidence>
<keyword evidence="3" id="KW-0378">Hydrolase</keyword>
<comment type="similarity">
    <text evidence="1">Belongs to the peptidase C15 family.</text>
</comment>
<evidence type="ECO:0000256" key="1">
    <source>
        <dbReference type="ARBA" id="ARBA00006641"/>
    </source>
</evidence>
<reference evidence="5 6" key="3">
    <citation type="journal article" date="2015" name="Genome Announc.">
        <title>Draft Genome Sequence of the Archiascomycetous Yeast Saitoella complicata.</title>
        <authorList>
            <person name="Yamauchi K."/>
            <person name="Kondo S."/>
            <person name="Hamamoto M."/>
            <person name="Takahashi Y."/>
            <person name="Ogura Y."/>
            <person name="Hayashi T."/>
            <person name="Nishida H."/>
        </authorList>
    </citation>
    <scope>NUCLEOTIDE SEQUENCE [LARGE SCALE GENOMIC DNA]</scope>
    <source>
        <strain evidence="5 6">NRRL Y-17804</strain>
    </source>
</reference>
<dbReference type="InterPro" id="IPR016125">
    <property type="entry name" value="Peptidase_C15-like"/>
</dbReference>
<comment type="caution">
    <text evidence="5">The sequence shown here is derived from an EMBL/GenBank/DDBJ whole genome shotgun (WGS) entry which is preliminary data.</text>
</comment>
<dbReference type="GO" id="GO:0006508">
    <property type="term" value="P:proteolysis"/>
    <property type="evidence" value="ECO:0007669"/>
    <property type="project" value="UniProtKB-KW"/>
</dbReference>
<accession>A0A0E9NIZ4</accession>
<evidence type="ECO:0000313" key="5">
    <source>
        <dbReference type="EMBL" id="GAO49360.1"/>
    </source>
</evidence>
<evidence type="ECO:0000256" key="2">
    <source>
        <dbReference type="ARBA" id="ARBA00022670"/>
    </source>
</evidence>
<dbReference type="PANTHER" id="PTHR23402">
    <property type="entry name" value="PROTEASE FAMILY C15 PYROGLUTAMYL-PEPTIDASE I-RELATED"/>
    <property type="match status" value="1"/>
</dbReference>
<keyword evidence="2" id="KW-0645">Protease</keyword>
<proteinExistence type="inferred from homology"/>
<dbReference type="PANTHER" id="PTHR23402:SF1">
    <property type="entry name" value="PYROGLUTAMYL-PEPTIDASE I"/>
    <property type="match status" value="1"/>
</dbReference>
<name>A0A0E9NIZ4_SAICN</name>
<dbReference type="Gene3D" id="3.40.630.20">
    <property type="entry name" value="Peptidase C15, pyroglutamyl peptidase I-like"/>
    <property type="match status" value="1"/>
</dbReference>
<evidence type="ECO:0000313" key="6">
    <source>
        <dbReference type="Proteomes" id="UP000033140"/>
    </source>
</evidence>
<dbReference type="EMBL" id="BACD03000022">
    <property type="protein sequence ID" value="GAO49360.1"/>
    <property type="molecule type" value="Genomic_DNA"/>
</dbReference>
<keyword evidence="6" id="KW-1185">Reference proteome</keyword>
<dbReference type="AlphaFoldDB" id="A0A0E9NIZ4"/>
<sequence length="291" mass="31818">MLVARSAAVCHDLLSSRCPRLSRNPRSPGRTRRMEVPRLNCPPSAELKPVIPSPVPGLRPLISSYVIAEMAPINDRTLSILITGFGPFSVKKVNVKIETNPSSELIRFLPDTIALPDGPDAPLTKSRDNHVSYPGLKAMVEKVYEEQEWDYIFHCGASAARPKVSIETRARRSGYELPDTDGLVTPGGFAVPKGEGEQEYATAIDVPALVAHLEGKGWEGKVQVSNDAGLYLCEWTYFHSLKAATGKKTKVLFIHVPSPGGELEWTHEKLSACVKDAMTWVIMKGEEASSA</sequence>
<dbReference type="Pfam" id="PF01470">
    <property type="entry name" value="Peptidase_C15"/>
    <property type="match status" value="1"/>
</dbReference>
<dbReference type="SUPFAM" id="SSF53182">
    <property type="entry name" value="Pyrrolidone carboxyl peptidase (pyroglutamate aminopeptidase)"/>
    <property type="match status" value="1"/>
</dbReference>
<dbReference type="GO" id="GO:0008234">
    <property type="term" value="F:cysteine-type peptidase activity"/>
    <property type="evidence" value="ECO:0007669"/>
    <property type="project" value="UniProtKB-KW"/>
</dbReference>
<gene>
    <name evidence="5" type="ORF">G7K_3511-t1</name>
</gene>
<reference evidence="5 6" key="2">
    <citation type="journal article" date="2014" name="J. Gen. Appl. Microbiol.">
        <title>The early diverging ascomycetous budding yeast Saitoella complicata has three histone deacetylases belonging to the Clr6, Hos2, and Rpd3 lineages.</title>
        <authorList>
            <person name="Nishida H."/>
            <person name="Matsumoto T."/>
            <person name="Kondo S."/>
            <person name="Hamamoto M."/>
            <person name="Yoshikawa H."/>
        </authorList>
    </citation>
    <scope>NUCLEOTIDE SEQUENCE [LARGE SCALE GENOMIC DNA]</scope>
    <source>
        <strain evidence="5 6">NRRL Y-17804</strain>
    </source>
</reference>
<evidence type="ECO:0000256" key="4">
    <source>
        <dbReference type="ARBA" id="ARBA00022807"/>
    </source>
</evidence>
<dbReference type="STRING" id="698492.A0A0E9NIZ4"/>
<evidence type="ECO:0008006" key="7">
    <source>
        <dbReference type="Google" id="ProtNLM"/>
    </source>
</evidence>
<dbReference type="InterPro" id="IPR036440">
    <property type="entry name" value="Peptidase_C15-like_sf"/>
</dbReference>
<reference evidence="5 6" key="1">
    <citation type="journal article" date="2011" name="J. Gen. Appl. Microbiol.">
        <title>Draft genome sequencing of the enigmatic yeast Saitoella complicata.</title>
        <authorList>
            <person name="Nishida H."/>
            <person name="Hamamoto M."/>
            <person name="Sugiyama J."/>
        </authorList>
    </citation>
    <scope>NUCLEOTIDE SEQUENCE [LARGE SCALE GENOMIC DNA]</scope>
    <source>
        <strain evidence="5 6">NRRL Y-17804</strain>
    </source>
</reference>
<protein>
    <recommendedName>
        <fullName evidence="7">Pyroglutamyl-peptidase I</fullName>
    </recommendedName>
</protein>